<name>K8NTR8_9BRAD</name>
<dbReference type="PATRIC" id="fig|883079.3.peg.4168"/>
<reference evidence="1 2" key="1">
    <citation type="submission" date="2012-04" db="EMBL/GenBank/DDBJ databases">
        <title>The Genome Sequence of Afipia clevelandensis ATCC 49720.</title>
        <authorList>
            <consortium name="The Broad Institute Genome Sequencing Platform"/>
            <person name="Earl A."/>
            <person name="Ward D."/>
            <person name="Feldgarden M."/>
            <person name="Gevers D."/>
            <person name="Huys G."/>
            <person name="Walker B."/>
            <person name="Young S.K."/>
            <person name="Zeng Q."/>
            <person name="Gargeya S."/>
            <person name="Fitzgerald M."/>
            <person name="Haas B."/>
            <person name="Abouelleil A."/>
            <person name="Alvarado L."/>
            <person name="Arachchi H.M."/>
            <person name="Berlin A."/>
            <person name="Chapman S.B."/>
            <person name="Goldberg J."/>
            <person name="Griggs A."/>
            <person name="Gujja S."/>
            <person name="Hansen M."/>
            <person name="Howarth C."/>
            <person name="Imamovic A."/>
            <person name="Larimer J."/>
            <person name="McCowen C."/>
            <person name="Montmayeur A."/>
            <person name="Murphy C."/>
            <person name="Neiman D."/>
            <person name="Pearson M."/>
            <person name="Priest M."/>
            <person name="Roberts A."/>
            <person name="Saif S."/>
            <person name="Shea T."/>
            <person name="Sisk P."/>
            <person name="Sykes S."/>
            <person name="Wortman J."/>
            <person name="Nusbaum C."/>
            <person name="Birren B."/>
        </authorList>
    </citation>
    <scope>NUCLEOTIDE SEQUENCE [LARGE SCALE GENOMIC DNA]</scope>
    <source>
        <strain evidence="1 2">ATCC 49720</strain>
    </source>
</reference>
<keyword evidence="2" id="KW-1185">Reference proteome</keyword>
<organism evidence="1 2">
    <name type="scientific">Afipia clevelandensis ATCC 49720</name>
    <dbReference type="NCBI Taxonomy" id="883079"/>
    <lineage>
        <taxon>Bacteria</taxon>
        <taxon>Pseudomonadati</taxon>
        <taxon>Pseudomonadota</taxon>
        <taxon>Alphaproteobacteria</taxon>
        <taxon>Hyphomicrobiales</taxon>
        <taxon>Nitrobacteraceae</taxon>
        <taxon>Afipia</taxon>
    </lineage>
</organism>
<dbReference type="HOGENOM" id="CLU_1515056_0_0_5"/>
<dbReference type="EMBL" id="AGWY01000018">
    <property type="protein sequence ID" value="EKS31864.1"/>
    <property type="molecule type" value="Genomic_DNA"/>
</dbReference>
<accession>K8NTR8</accession>
<dbReference type="Proteomes" id="UP000001095">
    <property type="component" value="Unassembled WGS sequence"/>
</dbReference>
<evidence type="ECO:0000313" key="2">
    <source>
        <dbReference type="Proteomes" id="UP000001095"/>
    </source>
</evidence>
<sequence>MDRARANIAKHSVDRYDGDGRAMSARLHDPRSATACSPQDQDIQLSVRAENVLKILSTDLTGENPPRGRWTPSDLLIRRLTYRHLATARNCGPQTLAEILRWAQLKGRTIKPSFRAGKSLTIMWNDIIAKMSSGGVSKAEVAAALEVSTRRRNTRIPIEFQKALLELFNSSNE</sequence>
<dbReference type="AlphaFoldDB" id="K8NTR8"/>
<protein>
    <submittedName>
        <fullName evidence="1">Uncharacterized protein</fullName>
    </submittedName>
</protein>
<proteinExistence type="predicted"/>
<comment type="caution">
    <text evidence="1">The sequence shown here is derived from an EMBL/GenBank/DDBJ whole genome shotgun (WGS) entry which is preliminary data.</text>
</comment>
<gene>
    <name evidence="1" type="ORF">HMPREF9696_04085</name>
</gene>
<evidence type="ECO:0000313" key="1">
    <source>
        <dbReference type="EMBL" id="EKS31864.1"/>
    </source>
</evidence>